<sequence length="273" mass="30806">MAVITMKQLLEAGVHFGHQTRRWNPKMKPYIFTERNGIYIIDLQKTVKLVDNAYDFMKNTAADGGVILFVGTKKQAQDSIQEEATRAGQYYVNHRWLGGTLTNWQTIQKRIAHLKEIKQMGEDGTFDKLPKKEVSQLNKQREKLEKFLGGIEDMPRIPDVLFIVDPRKEKIAVQEAHKLNIPIVAMVDTNSDPDDIDVIVPSNDDAIRAVRLITSKMADAIVEGRQGEEQEVSEKTFAAEDQKEDSAVADSETPSNESLADLQKAVEGKNRNN</sequence>
<keyword evidence="9" id="KW-1185">Reference proteome</keyword>
<comment type="similarity">
    <text evidence="1 5 6">Belongs to the universal ribosomal protein uS2 family.</text>
</comment>
<feature type="compositionally biased region" description="Basic and acidic residues" evidence="7">
    <location>
        <begin position="264"/>
        <end position="273"/>
    </location>
</feature>
<dbReference type="PANTHER" id="PTHR12534">
    <property type="entry name" value="30S RIBOSOMAL PROTEIN S2 PROKARYOTIC AND ORGANELLAR"/>
    <property type="match status" value="1"/>
</dbReference>
<dbReference type="PROSITE" id="PS00963">
    <property type="entry name" value="RIBOSOMAL_S2_2"/>
    <property type="match status" value="1"/>
</dbReference>
<dbReference type="InterPro" id="IPR001865">
    <property type="entry name" value="Ribosomal_uS2"/>
</dbReference>
<dbReference type="Gene3D" id="3.40.50.10490">
    <property type="entry name" value="Glucose-6-phosphate isomerase like protein, domain 1"/>
    <property type="match status" value="1"/>
</dbReference>
<feature type="compositionally biased region" description="Basic and acidic residues" evidence="7">
    <location>
        <begin position="225"/>
        <end position="246"/>
    </location>
</feature>
<name>A0A192H473_9LACO</name>
<dbReference type="CDD" id="cd01425">
    <property type="entry name" value="RPS2"/>
    <property type="match status" value="1"/>
</dbReference>
<dbReference type="SUPFAM" id="SSF52313">
    <property type="entry name" value="Ribosomal protein S2"/>
    <property type="match status" value="1"/>
</dbReference>
<dbReference type="OrthoDB" id="9808036at2"/>
<dbReference type="RefSeq" id="WP_068224662.1">
    <property type="nucleotide sequence ID" value="NZ_CP014623.1"/>
</dbReference>
<evidence type="ECO:0000256" key="1">
    <source>
        <dbReference type="ARBA" id="ARBA00006242"/>
    </source>
</evidence>
<evidence type="ECO:0000256" key="2">
    <source>
        <dbReference type="ARBA" id="ARBA00022980"/>
    </source>
</evidence>
<dbReference type="InterPro" id="IPR018130">
    <property type="entry name" value="Ribosomal_uS2_CS"/>
</dbReference>
<dbReference type="EMBL" id="CP014873">
    <property type="protein sequence ID" value="ANK62771.1"/>
    <property type="molecule type" value="Genomic_DNA"/>
</dbReference>
<reference evidence="8 9" key="1">
    <citation type="submission" date="2016-03" db="EMBL/GenBank/DDBJ databases">
        <title>Pediococcus and Lactobacillus from brewery environment - whole genome sequencing and assembly.</title>
        <authorList>
            <person name="Behr J."/>
            <person name="Geissler A.J."/>
            <person name="Vogel R.F."/>
        </authorList>
    </citation>
    <scope>NUCLEOTIDE SEQUENCE [LARGE SCALE GENOMIC DNA]</scope>
    <source>
        <strain evidence="8 9">TMW 1.1989</strain>
    </source>
</reference>
<dbReference type="Pfam" id="PF00318">
    <property type="entry name" value="Ribosomal_S2"/>
    <property type="match status" value="1"/>
</dbReference>
<dbReference type="PANTHER" id="PTHR12534:SF0">
    <property type="entry name" value="SMALL RIBOSOMAL SUBUNIT PROTEIN US2M"/>
    <property type="match status" value="1"/>
</dbReference>
<evidence type="ECO:0000313" key="9">
    <source>
        <dbReference type="Proteomes" id="UP000078582"/>
    </source>
</evidence>
<evidence type="ECO:0000313" key="8">
    <source>
        <dbReference type="EMBL" id="ANK62771.1"/>
    </source>
</evidence>
<dbReference type="NCBIfam" id="TIGR01011">
    <property type="entry name" value="rpsB_bact"/>
    <property type="match status" value="1"/>
</dbReference>
<dbReference type="Proteomes" id="UP000078582">
    <property type="component" value="Chromosome"/>
</dbReference>
<dbReference type="KEGG" id="lbt:AYR52_04975"/>
<dbReference type="GO" id="GO:0006412">
    <property type="term" value="P:translation"/>
    <property type="evidence" value="ECO:0007669"/>
    <property type="project" value="UniProtKB-UniRule"/>
</dbReference>
<dbReference type="InterPro" id="IPR023591">
    <property type="entry name" value="Ribosomal_uS2_flav_dom_sf"/>
</dbReference>
<dbReference type="FunFam" id="1.10.287.610:FF:000001">
    <property type="entry name" value="30S ribosomal protein S2"/>
    <property type="match status" value="1"/>
</dbReference>
<evidence type="ECO:0000256" key="4">
    <source>
        <dbReference type="ARBA" id="ARBA00035256"/>
    </source>
</evidence>
<dbReference type="Gene3D" id="1.10.287.610">
    <property type="entry name" value="Helix hairpin bin"/>
    <property type="match status" value="1"/>
</dbReference>
<feature type="region of interest" description="Disordered" evidence="7">
    <location>
        <begin position="224"/>
        <end position="273"/>
    </location>
</feature>
<accession>A0A192H473</accession>
<dbReference type="InterPro" id="IPR005706">
    <property type="entry name" value="Ribosomal_uS2_bac/mit/plastid"/>
</dbReference>
<evidence type="ECO:0000256" key="5">
    <source>
        <dbReference type="HAMAP-Rule" id="MF_00291"/>
    </source>
</evidence>
<protein>
    <recommendedName>
        <fullName evidence="4 5">Small ribosomal subunit protein uS2</fullName>
    </recommendedName>
</protein>
<proteinExistence type="inferred from homology"/>
<evidence type="ECO:0000256" key="3">
    <source>
        <dbReference type="ARBA" id="ARBA00023274"/>
    </source>
</evidence>
<evidence type="ECO:0000256" key="6">
    <source>
        <dbReference type="RuleBase" id="RU003631"/>
    </source>
</evidence>
<dbReference type="STRING" id="375175.AYR53_08425"/>
<keyword evidence="2 5" id="KW-0689">Ribosomal protein</keyword>
<organism evidence="8 9">
    <name type="scientific">Loigolactobacillus backii</name>
    <dbReference type="NCBI Taxonomy" id="375175"/>
    <lineage>
        <taxon>Bacteria</taxon>
        <taxon>Bacillati</taxon>
        <taxon>Bacillota</taxon>
        <taxon>Bacilli</taxon>
        <taxon>Lactobacillales</taxon>
        <taxon>Lactobacillaceae</taxon>
        <taxon>Loigolactobacillus</taxon>
    </lineage>
</organism>
<dbReference type="HAMAP" id="MF_00291_B">
    <property type="entry name" value="Ribosomal_uS2_B"/>
    <property type="match status" value="1"/>
</dbReference>
<dbReference type="GO" id="GO:0022627">
    <property type="term" value="C:cytosolic small ribosomal subunit"/>
    <property type="evidence" value="ECO:0007669"/>
    <property type="project" value="TreeGrafter"/>
</dbReference>
<keyword evidence="3 5" id="KW-0687">Ribonucleoprotein</keyword>
<dbReference type="PRINTS" id="PR00395">
    <property type="entry name" value="RIBOSOMALS2"/>
</dbReference>
<dbReference type="GeneID" id="42982280"/>
<evidence type="ECO:0000256" key="7">
    <source>
        <dbReference type="SAM" id="MobiDB-lite"/>
    </source>
</evidence>
<dbReference type="AlphaFoldDB" id="A0A192H473"/>
<gene>
    <name evidence="5" type="primary">rpsB</name>
    <name evidence="8" type="ORF">AYR53_08425</name>
</gene>
<dbReference type="PROSITE" id="PS00962">
    <property type="entry name" value="RIBOSOMAL_S2_1"/>
    <property type="match status" value="1"/>
</dbReference>
<dbReference type="GO" id="GO:0003735">
    <property type="term" value="F:structural constituent of ribosome"/>
    <property type="evidence" value="ECO:0007669"/>
    <property type="project" value="InterPro"/>
</dbReference>